<name>A0A3Q9G7Q3_9ACTO</name>
<dbReference type="PANTHER" id="PTHR42839">
    <property type="entry name" value="ISOCHORISMATE SYNTHASE ENTC"/>
    <property type="match status" value="1"/>
</dbReference>
<keyword evidence="3" id="KW-1185">Reference proteome</keyword>
<protein>
    <submittedName>
        <fullName evidence="2">Isochorismate synthase</fullName>
    </submittedName>
</protein>
<organism evidence="2 3">
    <name type="scientific">Flaviflexus ciconiae</name>
    <dbReference type="NCBI Taxonomy" id="2496867"/>
    <lineage>
        <taxon>Bacteria</taxon>
        <taxon>Bacillati</taxon>
        <taxon>Actinomycetota</taxon>
        <taxon>Actinomycetes</taxon>
        <taxon>Actinomycetales</taxon>
        <taxon>Actinomycetaceae</taxon>
        <taxon>Flaviflexus</taxon>
    </lineage>
</organism>
<dbReference type="KEGG" id="flh:EJ997_07275"/>
<dbReference type="Gene3D" id="3.60.120.10">
    <property type="entry name" value="Anthranilate synthase"/>
    <property type="match status" value="1"/>
</dbReference>
<dbReference type="Pfam" id="PF00425">
    <property type="entry name" value="Chorismate_bind"/>
    <property type="match status" value="1"/>
</dbReference>
<evidence type="ECO:0000313" key="2">
    <source>
        <dbReference type="EMBL" id="AZQ77163.1"/>
    </source>
</evidence>
<dbReference type="InterPro" id="IPR005801">
    <property type="entry name" value="ADC_synthase"/>
</dbReference>
<dbReference type="PANTHER" id="PTHR42839:SF2">
    <property type="entry name" value="ISOCHORISMATE SYNTHASE ENTC"/>
    <property type="match status" value="1"/>
</dbReference>
<dbReference type="InterPro" id="IPR015890">
    <property type="entry name" value="Chorismate_C"/>
</dbReference>
<dbReference type="AlphaFoldDB" id="A0A3Q9G7Q3"/>
<proteinExistence type="predicted"/>
<dbReference type="OrthoDB" id="9806579at2"/>
<dbReference type="EMBL" id="CP034593">
    <property type="protein sequence ID" value="AZQ77163.1"/>
    <property type="molecule type" value="Genomic_DNA"/>
</dbReference>
<evidence type="ECO:0000259" key="1">
    <source>
        <dbReference type="Pfam" id="PF00425"/>
    </source>
</evidence>
<dbReference type="SUPFAM" id="SSF56322">
    <property type="entry name" value="ADC synthase"/>
    <property type="match status" value="1"/>
</dbReference>
<feature type="domain" description="Chorismate-utilising enzyme C-terminal" evidence="1">
    <location>
        <begin position="161"/>
        <end position="410"/>
    </location>
</feature>
<evidence type="ECO:0000313" key="3">
    <source>
        <dbReference type="Proteomes" id="UP000280344"/>
    </source>
</evidence>
<dbReference type="Proteomes" id="UP000280344">
    <property type="component" value="Chromosome"/>
</dbReference>
<reference evidence="2 3" key="1">
    <citation type="submission" date="2018-12" db="EMBL/GenBank/DDBJ databases">
        <title>Complete genome sequence of Flaviflexus sp. H23T48.</title>
        <authorList>
            <person name="Bae J.-W."/>
            <person name="Lee J.-Y."/>
        </authorList>
    </citation>
    <scope>NUCLEOTIDE SEQUENCE [LARGE SCALE GENOMIC DNA]</scope>
    <source>
        <strain evidence="2 3">H23T48</strain>
    </source>
</reference>
<gene>
    <name evidence="2" type="ORF">EJ997_07275</name>
</gene>
<sequence>MDPYQVCFLLVSDLTRLFAFTRQAASRPSPGDIPHPRKNLMWVTATGGMVGWGEAAVGTFEGPDRFTAAQRWFDDIIAAAIIDDPVARPGTGLTAFGTFSFSDTSADISTVTIPQRILGWDSDGAWETVISTDQNSNITAEPIEPIGDFGHVDWSAGHLDEDGFTSAVAETVELLARGEAKKVVLARDIDIVSEFPMDERLLVAKLTRAFPSTWTYLVSGMIGATPEMLASVRDGHLTTRVLAGSWPTTQGQEAAEYALRSSAKDIAEHRYASDSVLHALDIQASGPVRANGPTILHLPNVVHLATDFEADLAAGWTGLTAAGAMHPTAAVGGTPTDTALEVIDRIEALDRGRYAAPVGWMDSSGNSDWALALRCAQLDQNDPHRARAFAGGGIMERSVPQQELAETEAKFSAILKAFE</sequence>
<accession>A0A3Q9G7Q3</accession>